<protein>
    <submittedName>
        <fullName evidence="12">ABC transporter family protein</fullName>
    </submittedName>
</protein>
<feature type="region of interest" description="Disordered" evidence="8">
    <location>
        <begin position="739"/>
        <end position="764"/>
    </location>
</feature>
<dbReference type="SUPFAM" id="SSF90123">
    <property type="entry name" value="ABC transporter transmembrane region"/>
    <property type="match status" value="2"/>
</dbReference>
<feature type="transmembrane region" description="Helical" evidence="9">
    <location>
        <begin position="294"/>
        <end position="314"/>
    </location>
</feature>
<feature type="transmembrane region" description="Helical" evidence="9">
    <location>
        <begin position="988"/>
        <end position="1009"/>
    </location>
</feature>
<dbReference type="Pfam" id="PF00664">
    <property type="entry name" value="ABC_membrane"/>
    <property type="match status" value="1"/>
</dbReference>
<dbReference type="InterPro" id="IPR011527">
    <property type="entry name" value="ABC1_TM_dom"/>
</dbReference>
<dbReference type="GO" id="GO:0016887">
    <property type="term" value="F:ATP hydrolysis activity"/>
    <property type="evidence" value="ECO:0007669"/>
    <property type="project" value="InterPro"/>
</dbReference>
<organism evidence="12 13">
    <name type="scientific">Babesia caballi</name>
    <dbReference type="NCBI Taxonomy" id="5871"/>
    <lineage>
        <taxon>Eukaryota</taxon>
        <taxon>Sar</taxon>
        <taxon>Alveolata</taxon>
        <taxon>Apicomplexa</taxon>
        <taxon>Aconoidasida</taxon>
        <taxon>Piroplasmida</taxon>
        <taxon>Babesiidae</taxon>
        <taxon>Babesia</taxon>
    </lineage>
</organism>
<dbReference type="InterPro" id="IPR027417">
    <property type="entry name" value="P-loop_NTPase"/>
</dbReference>
<dbReference type="GeneID" id="94192197"/>
<feature type="transmembrane region" description="Helical" evidence="9">
    <location>
        <begin position="251"/>
        <end position="274"/>
    </location>
</feature>
<evidence type="ECO:0000256" key="6">
    <source>
        <dbReference type="ARBA" id="ARBA00022989"/>
    </source>
</evidence>
<evidence type="ECO:0000313" key="12">
    <source>
        <dbReference type="EMBL" id="GIX60714.1"/>
    </source>
</evidence>
<keyword evidence="6 9" id="KW-1133">Transmembrane helix</keyword>
<feature type="transmembrane region" description="Helical" evidence="9">
    <location>
        <begin position="1080"/>
        <end position="1099"/>
    </location>
</feature>
<dbReference type="Gene3D" id="3.40.50.300">
    <property type="entry name" value="P-loop containing nucleotide triphosphate hydrolases"/>
    <property type="match status" value="2"/>
</dbReference>
<feature type="transmembrane region" description="Helical" evidence="9">
    <location>
        <begin position="151"/>
        <end position="169"/>
    </location>
</feature>
<feature type="domain" description="ABC transporter" evidence="10">
    <location>
        <begin position="501"/>
        <end position="750"/>
    </location>
</feature>
<dbReference type="InterPro" id="IPR017871">
    <property type="entry name" value="ABC_transporter-like_CS"/>
</dbReference>
<keyword evidence="2" id="KW-0813">Transport</keyword>
<dbReference type="RefSeq" id="XP_067712785.1">
    <property type="nucleotide sequence ID" value="XM_067856684.1"/>
</dbReference>
<keyword evidence="4" id="KW-0547">Nucleotide-binding</keyword>
<feature type="domain" description="ABC transporter" evidence="10">
    <location>
        <begin position="1231"/>
        <end position="1469"/>
    </location>
</feature>
<dbReference type="PROSITE" id="PS00211">
    <property type="entry name" value="ABC_TRANSPORTER_1"/>
    <property type="match status" value="1"/>
</dbReference>
<dbReference type="PROSITE" id="PS50929">
    <property type="entry name" value="ABC_TM1F"/>
    <property type="match status" value="1"/>
</dbReference>
<sequence>MMSSPNEDDRREGVAAPKTYDDPGLLSFLFMGWAKSWVDYVPGQLIRPPGLCHMPKADEILYWQPILSKHISDGLIRLEKAEADSVMSDPKAKKTKPYRSILLRATILTFWRRILLTLSAMIAMTLTTLGTIILLKHLLKILSQKDQKLGTIISLVMAIVGLEILNTFLDQHANLYNMRLQNLMEATMSIALFQHGLCHRRDYSNLLHRQGVWWGCTGTLHSCSPTSDMCGSNALLCAARRYQNGELQPNMYTFLFVDVFQIISLMDATVMLVRFVSNLTMGMVLINAQNEVDVMRPILTIFGFTIIMVVVEAVNGTNIMHSLQSKDDRIAKSSDIIGSLKLLEMMGIEDVGYNVIKNSRNDELAVLRTRMGLFTINRSLMRVIGTVVFLVIIDNFMSKIKAVEAGSKFDVSAPITLLHIVGTVVGSFDHLLKSLKVVVEGLASLRRVETFLKACSPNYYLEGSRNTADTPSEPMVSVLPIDEGVDKDTVVFFKEASFRWIRNRGDALSGRGSGPNVFSNVNFQLKRGDVRVVTGTQGCGKTSFIKSILGEMSLVSGRMVVAPLSTGMPIFYTSQEVWLPGSDIRSIITFGYRYDEDIYRLVVAAVELDTDIISWADGDSRVVSEKGYSLSGGQRVRLSLARAIYAYLVFSKANESLEENRCCFLMCLDEPFNGLDPTVTKSILNNLFNRETGLLVRDDIAVLIAMSHMSMEICAHAEILDPLTDIYVHHINENRLSKQAHFGKPSHSSSGRDGESGNSATSSSRGCVAYSAFAYFSKNRLMEFENNGTVEQERILSTKGKNEVFASIDNVEKQNAKCATRHAYFTYIKSMGCWYTGALVITLTTAIALEKIFGVLVANWSDMVRSIERSGEDSVMKTKAILTRHEEAARNMGILALCFVICVFGGMFIAVLATIRASRRIHKFIMNSIFLKTSTDLTLKDSLAKIITFLSSDVYYVDEQVGRFCVASFFAFLSICVQYITICYTVPIISPVPVAITILLYCFVVKNYLLTSKKLQWAMLESTNSIYAVYGDVISGSDIYRSFRRESLCLKKVCLNSEDFYGIKFLKIAITSWAMMTCKLGTSITVLCVSFIPVIYSYARGEELKVAQIGLAISYSLGINTILNSFIYSFSSLEKQMCSMVRFEEYFLQNKASMKDSFDTMVETVLSDKFSNDESLRDARKHRRELVKRRHADFRKFMFRRYRSVWSTCLYRPKIEILDISEYLPTEHATLELKNVSVTMAATSDTAGPSNILRGVTASANAGNIIGIVGRTGAGKSTLLGVLQNIVPEREGAVLLDGRDLNSIPRRMLRHVIGVLPQLPFIFKGWTLRRFLDPRMLYSDAEIMNAIECCGLQDVVKGVPDGRYLDTVLISENVTVKRGYYFLIPLIRLENGNEAHTIKTTAGDPKAEPQSSDQTFFSTSQLRLLTFARLVLYRKSYRVLLIDEPPSDNCADKDDSELFETSESAPADVGLPIYDLVKLYFSHCTTFIVAHDKNALKSCSSVWVMQKGMLVNECSVSEFLASGPPSAK</sequence>
<feature type="domain" description="ABC transmembrane type-1" evidence="11">
    <location>
        <begin position="892"/>
        <end position="1135"/>
    </location>
</feature>
<keyword evidence="3 9" id="KW-0812">Transmembrane</keyword>
<dbReference type="Proteomes" id="UP001497744">
    <property type="component" value="Unassembled WGS sequence"/>
</dbReference>
<evidence type="ECO:0000256" key="7">
    <source>
        <dbReference type="ARBA" id="ARBA00023136"/>
    </source>
</evidence>
<evidence type="ECO:0000256" key="4">
    <source>
        <dbReference type="ARBA" id="ARBA00022741"/>
    </source>
</evidence>
<dbReference type="EMBL" id="BPLF01000001">
    <property type="protein sequence ID" value="GIX60714.1"/>
    <property type="molecule type" value="Genomic_DNA"/>
</dbReference>
<dbReference type="GO" id="GO:0016020">
    <property type="term" value="C:membrane"/>
    <property type="evidence" value="ECO:0007669"/>
    <property type="project" value="UniProtKB-SubCell"/>
</dbReference>
<evidence type="ECO:0000256" key="1">
    <source>
        <dbReference type="ARBA" id="ARBA00004370"/>
    </source>
</evidence>
<dbReference type="InterPro" id="IPR003439">
    <property type="entry name" value="ABC_transporter-like_ATP-bd"/>
</dbReference>
<dbReference type="GO" id="GO:0140359">
    <property type="term" value="F:ABC-type transporter activity"/>
    <property type="evidence" value="ECO:0007669"/>
    <property type="project" value="InterPro"/>
</dbReference>
<feature type="transmembrane region" description="Helical" evidence="9">
    <location>
        <begin position="961"/>
        <end position="982"/>
    </location>
</feature>
<evidence type="ECO:0000259" key="10">
    <source>
        <dbReference type="PROSITE" id="PS50893"/>
    </source>
</evidence>
<proteinExistence type="predicted"/>
<evidence type="ECO:0000256" key="8">
    <source>
        <dbReference type="SAM" id="MobiDB-lite"/>
    </source>
</evidence>
<dbReference type="InterPro" id="IPR036640">
    <property type="entry name" value="ABC1_TM_sf"/>
</dbReference>
<keyword evidence="7 9" id="KW-0472">Membrane</keyword>
<accession>A0AAV4LLG1</accession>
<feature type="transmembrane region" description="Helical" evidence="9">
    <location>
        <begin position="380"/>
        <end position="397"/>
    </location>
</feature>
<reference evidence="12 13" key="1">
    <citation type="submission" date="2021-06" db="EMBL/GenBank/DDBJ databases">
        <title>Genome sequence of Babesia caballi.</title>
        <authorList>
            <person name="Yamagishi J."/>
            <person name="Kidaka T."/>
            <person name="Ochi A."/>
        </authorList>
    </citation>
    <scope>NUCLEOTIDE SEQUENCE [LARGE SCALE GENOMIC DNA]</scope>
    <source>
        <strain evidence="12">USDA-D6B2</strain>
    </source>
</reference>
<feature type="transmembrane region" description="Helical" evidence="9">
    <location>
        <begin position="892"/>
        <end position="915"/>
    </location>
</feature>
<feature type="transmembrane region" description="Helical" evidence="9">
    <location>
        <begin position="114"/>
        <end position="139"/>
    </location>
</feature>
<dbReference type="SUPFAM" id="SSF52540">
    <property type="entry name" value="P-loop containing nucleoside triphosphate hydrolases"/>
    <property type="match status" value="2"/>
</dbReference>
<feature type="transmembrane region" description="Helical" evidence="9">
    <location>
        <begin position="1111"/>
        <end position="1130"/>
    </location>
</feature>
<evidence type="ECO:0000313" key="13">
    <source>
        <dbReference type="Proteomes" id="UP001497744"/>
    </source>
</evidence>
<dbReference type="InterPro" id="IPR050173">
    <property type="entry name" value="ABC_transporter_C-like"/>
</dbReference>
<comment type="caution">
    <text evidence="12">The sequence shown here is derived from an EMBL/GenBank/DDBJ whole genome shotgun (WGS) entry which is preliminary data.</text>
</comment>
<evidence type="ECO:0000256" key="9">
    <source>
        <dbReference type="SAM" id="Phobius"/>
    </source>
</evidence>
<evidence type="ECO:0000256" key="2">
    <source>
        <dbReference type="ARBA" id="ARBA00022448"/>
    </source>
</evidence>
<evidence type="ECO:0000259" key="11">
    <source>
        <dbReference type="PROSITE" id="PS50929"/>
    </source>
</evidence>
<dbReference type="SMART" id="SM00382">
    <property type="entry name" value="AAA"/>
    <property type="match status" value="2"/>
</dbReference>
<gene>
    <name evidence="12" type="ORF">BcabD6B2_01490</name>
</gene>
<comment type="subcellular location">
    <subcellularLocation>
        <location evidence="1">Membrane</location>
    </subcellularLocation>
</comment>
<dbReference type="InterPro" id="IPR003593">
    <property type="entry name" value="AAA+_ATPase"/>
</dbReference>
<evidence type="ECO:0000256" key="5">
    <source>
        <dbReference type="ARBA" id="ARBA00022840"/>
    </source>
</evidence>
<dbReference type="GO" id="GO:0005524">
    <property type="term" value="F:ATP binding"/>
    <property type="evidence" value="ECO:0007669"/>
    <property type="project" value="UniProtKB-KW"/>
</dbReference>
<dbReference type="PROSITE" id="PS50893">
    <property type="entry name" value="ABC_TRANSPORTER_2"/>
    <property type="match status" value="2"/>
</dbReference>
<keyword evidence="13" id="KW-1185">Reference proteome</keyword>
<dbReference type="Gene3D" id="1.20.1560.10">
    <property type="entry name" value="ABC transporter type 1, transmembrane domain"/>
    <property type="match status" value="2"/>
</dbReference>
<keyword evidence="5" id="KW-0067">ATP-binding</keyword>
<dbReference type="PANTHER" id="PTHR24223">
    <property type="entry name" value="ATP-BINDING CASSETTE SUB-FAMILY C"/>
    <property type="match status" value="1"/>
</dbReference>
<dbReference type="Pfam" id="PF00005">
    <property type="entry name" value="ABC_tran"/>
    <property type="match status" value="2"/>
</dbReference>
<name>A0AAV4LLG1_BABCB</name>
<dbReference type="PANTHER" id="PTHR24223:SF399">
    <property type="entry name" value="ABC TRANSPORTER ATNG"/>
    <property type="match status" value="1"/>
</dbReference>
<evidence type="ECO:0000256" key="3">
    <source>
        <dbReference type="ARBA" id="ARBA00022692"/>
    </source>
</evidence>